<feature type="region of interest" description="Disordered" evidence="1">
    <location>
        <begin position="87"/>
        <end position="108"/>
    </location>
</feature>
<feature type="non-terminal residue" evidence="2">
    <location>
        <position position="130"/>
    </location>
</feature>
<organism evidence="2 3">
    <name type="scientific">Diploptera punctata</name>
    <name type="common">Pacific beetle cockroach</name>
    <dbReference type="NCBI Taxonomy" id="6984"/>
    <lineage>
        <taxon>Eukaryota</taxon>
        <taxon>Metazoa</taxon>
        <taxon>Ecdysozoa</taxon>
        <taxon>Arthropoda</taxon>
        <taxon>Hexapoda</taxon>
        <taxon>Insecta</taxon>
        <taxon>Pterygota</taxon>
        <taxon>Neoptera</taxon>
        <taxon>Polyneoptera</taxon>
        <taxon>Dictyoptera</taxon>
        <taxon>Blattodea</taxon>
        <taxon>Blaberoidea</taxon>
        <taxon>Blaberidae</taxon>
        <taxon>Diplopterinae</taxon>
        <taxon>Diploptera</taxon>
    </lineage>
</organism>
<proteinExistence type="predicted"/>
<reference evidence="2" key="2">
    <citation type="submission" date="2023-05" db="EMBL/GenBank/DDBJ databases">
        <authorList>
            <person name="Fouks B."/>
        </authorList>
    </citation>
    <scope>NUCLEOTIDE SEQUENCE</scope>
    <source>
        <strain evidence="2">Stay&amp;Tobe</strain>
        <tissue evidence="2">Testes</tissue>
    </source>
</reference>
<dbReference type="AlphaFoldDB" id="A0AAD8AD93"/>
<protein>
    <submittedName>
        <fullName evidence="2">Uncharacterized protein</fullName>
    </submittedName>
</protein>
<dbReference type="EMBL" id="JASPKZ010001980">
    <property type="protein sequence ID" value="KAJ9596580.1"/>
    <property type="molecule type" value="Genomic_DNA"/>
</dbReference>
<evidence type="ECO:0000313" key="2">
    <source>
        <dbReference type="EMBL" id="KAJ9596580.1"/>
    </source>
</evidence>
<reference evidence="2" key="1">
    <citation type="journal article" date="2023" name="IScience">
        <title>Live-bearing cockroach genome reveals convergent evolutionary mechanisms linked to viviparity in insects and beyond.</title>
        <authorList>
            <person name="Fouks B."/>
            <person name="Harrison M.C."/>
            <person name="Mikhailova A.A."/>
            <person name="Marchal E."/>
            <person name="English S."/>
            <person name="Carruthers M."/>
            <person name="Jennings E.C."/>
            <person name="Chiamaka E.L."/>
            <person name="Frigard R.A."/>
            <person name="Pippel M."/>
            <person name="Attardo G.M."/>
            <person name="Benoit J.B."/>
            <person name="Bornberg-Bauer E."/>
            <person name="Tobe S.S."/>
        </authorList>
    </citation>
    <scope>NUCLEOTIDE SEQUENCE</scope>
    <source>
        <strain evidence="2">Stay&amp;Tobe</strain>
    </source>
</reference>
<feature type="non-terminal residue" evidence="2">
    <location>
        <position position="1"/>
    </location>
</feature>
<accession>A0AAD8AD93</accession>
<comment type="caution">
    <text evidence="2">The sequence shown here is derived from an EMBL/GenBank/DDBJ whole genome shotgun (WGS) entry which is preliminary data.</text>
</comment>
<evidence type="ECO:0000313" key="3">
    <source>
        <dbReference type="Proteomes" id="UP001233999"/>
    </source>
</evidence>
<keyword evidence="3" id="KW-1185">Reference proteome</keyword>
<name>A0AAD8AD93_DIPPU</name>
<evidence type="ECO:0000256" key="1">
    <source>
        <dbReference type="SAM" id="MobiDB-lite"/>
    </source>
</evidence>
<gene>
    <name evidence="2" type="ORF">L9F63_012413</name>
</gene>
<feature type="compositionally biased region" description="Polar residues" evidence="1">
    <location>
        <begin position="87"/>
        <end position="100"/>
    </location>
</feature>
<dbReference type="Proteomes" id="UP001233999">
    <property type="component" value="Unassembled WGS sequence"/>
</dbReference>
<sequence length="130" mass="14716">TCSSSYNIQRKTLQSQGNIDHILYDHKELTKKGNPHSLLGTVYAYHLKFEIYSLKIAQINTKAKESRAAGSVLSEKQHFSNMSRYSHTLTQGGDLKSSTPPEIEPGKIPHKVNNEIFRLKRPTANLKNHN</sequence>